<organism evidence="1 2">
    <name type="scientific">Romanomermis culicivorax</name>
    <name type="common">Nematode worm</name>
    <dbReference type="NCBI Taxonomy" id="13658"/>
    <lineage>
        <taxon>Eukaryota</taxon>
        <taxon>Metazoa</taxon>
        <taxon>Ecdysozoa</taxon>
        <taxon>Nematoda</taxon>
        <taxon>Enoplea</taxon>
        <taxon>Dorylaimia</taxon>
        <taxon>Mermithida</taxon>
        <taxon>Mermithoidea</taxon>
        <taxon>Mermithidae</taxon>
        <taxon>Romanomermis</taxon>
    </lineage>
</organism>
<dbReference type="Proteomes" id="UP000887565">
    <property type="component" value="Unplaced"/>
</dbReference>
<dbReference type="WBParaSite" id="nRc.2.0.1.t31666-RA">
    <property type="protein sequence ID" value="nRc.2.0.1.t31666-RA"/>
    <property type="gene ID" value="nRc.2.0.1.g31666"/>
</dbReference>
<evidence type="ECO:0000313" key="1">
    <source>
        <dbReference type="Proteomes" id="UP000887565"/>
    </source>
</evidence>
<dbReference type="AlphaFoldDB" id="A0A915JYV9"/>
<name>A0A915JYV9_ROMCU</name>
<evidence type="ECO:0000313" key="2">
    <source>
        <dbReference type="WBParaSite" id="nRc.2.0.1.t31666-RA"/>
    </source>
</evidence>
<protein>
    <submittedName>
        <fullName evidence="2">Uncharacterized protein</fullName>
    </submittedName>
</protein>
<sequence length="111" mass="12079">MIVNHIENFLNPITGAQTQRIQETHWGHVKTKILLKTAFGTSDASARVGRGHLTIDSNICVAQMTGLPAWLHLAIIIFCATTTSYKGISWPMSPLATMTPSDASIISSMLE</sequence>
<keyword evidence="1" id="KW-1185">Reference proteome</keyword>
<accession>A0A915JYV9</accession>
<proteinExistence type="predicted"/>
<reference evidence="2" key="1">
    <citation type="submission" date="2022-11" db="UniProtKB">
        <authorList>
            <consortium name="WormBaseParasite"/>
        </authorList>
    </citation>
    <scope>IDENTIFICATION</scope>
</reference>